<keyword evidence="2" id="KW-1185">Reference proteome</keyword>
<dbReference type="EMBL" id="CP050063">
    <property type="protein sequence ID" value="QIP15697.1"/>
    <property type="molecule type" value="Genomic_DNA"/>
</dbReference>
<organism evidence="1 2">
    <name type="scientific">Spirosoma aureum</name>
    <dbReference type="NCBI Taxonomy" id="2692134"/>
    <lineage>
        <taxon>Bacteria</taxon>
        <taxon>Pseudomonadati</taxon>
        <taxon>Bacteroidota</taxon>
        <taxon>Cytophagia</taxon>
        <taxon>Cytophagales</taxon>
        <taxon>Cytophagaceae</taxon>
        <taxon>Spirosoma</taxon>
    </lineage>
</organism>
<evidence type="ECO:0000313" key="2">
    <source>
        <dbReference type="Proteomes" id="UP000501802"/>
    </source>
</evidence>
<dbReference type="KEGG" id="spib:G8759_25215"/>
<protein>
    <submittedName>
        <fullName evidence="1">Uncharacterized protein</fullName>
    </submittedName>
</protein>
<dbReference type="AlphaFoldDB" id="A0A6G9AT83"/>
<name>A0A6G9AT83_9BACT</name>
<proteinExistence type="predicted"/>
<accession>A0A6G9AT83</accession>
<gene>
    <name evidence="1" type="ORF">G8759_25215</name>
</gene>
<dbReference type="RefSeq" id="WP_167214430.1">
    <property type="nucleotide sequence ID" value="NZ_CP050063.1"/>
</dbReference>
<dbReference type="Proteomes" id="UP000501802">
    <property type="component" value="Chromosome"/>
</dbReference>
<sequence length="167" mass="19374">MDEQEYIDYFENLARRHKQINHSEAEPAFYAVRDDNMTELDNVVRKKLKFPALLLDEYLDDQDYKQDNFRMQLNGGFSILCKLEKGNDVSIREARHQARQIARSILNRIRKDSLPGGFLASKKLVSSQQYPGEKAPVVADTATGWAYPFEWQFPISVAVNTDDWNDL</sequence>
<reference evidence="1 2" key="1">
    <citation type="submission" date="2020-03" db="EMBL/GenBank/DDBJ databases">
        <authorList>
            <person name="Kim M.K."/>
        </authorList>
    </citation>
    <scope>NUCLEOTIDE SEQUENCE [LARGE SCALE GENOMIC DNA]</scope>
    <source>
        <strain evidence="1 2">BT328</strain>
    </source>
</reference>
<evidence type="ECO:0000313" key="1">
    <source>
        <dbReference type="EMBL" id="QIP15697.1"/>
    </source>
</evidence>